<reference evidence="1 2" key="1">
    <citation type="submission" date="2019-01" db="EMBL/GenBank/DDBJ databases">
        <title>A draft genome assembly of the solar-powered sea slug Elysia chlorotica.</title>
        <authorList>
            <person name="Cai H."/>
            <person name="Li Q."/>
            <person name="Fang X."/>
            <person name="Li J."/>
            <person name="Curtis N.E."/>
            <person name="Altenburger A."/>
            <person name="Shibata T."/>
            <person name="Feng M."/>
            <person name="Maeda T."/>
            <person name="Schwartz J.A."/>
            <person name="Shigenobu S."/>
            <person name="Lundholm N."/>
            <person name="Nishiyama T."/>
            <person name="Yang H."/>
            <person name="Hasebe M."/>
            <person name="Li S."/>
            <person name="Pierce S.K."/>
            <person name="Wang J."/>
        </authorList>
    </citation>
    <scope>NUCLEOTIDE SEQUENCE [LARGE SCALE GENOMIC DNA]</scope>
    <source>
        <strain evidence="1">EC2010</strain>
        <tissue evidence="1">Whole organism of an adult</tissue>
    </source>
</reference>
<organism evidence="1 2">
    <name type="scientific">Elysia chlorotica</name>
    <name type="common">Eastern emerald elysia</name>
    <name type="synonym">Sea slug</name>
    <dbReference type="NCBI Taxonomy" id="188477"/>
    <lineage>
        <taxon>Eukaryota</taxon>
        <taxon>Metazoa</taxon>
        <taxon>Spiralia</taxon>
        <taxon>Lophotrochozoa</taxon>
        <taxon>Mollusca</taxon>
        <taxon>Gastropoda</taxon>
        <taxon>Heterobranchia</taxon>
        <taxon>Euthyneura</taxon>
        <taxon>Panpulmonata</taxon>
        <taxon>Sacoglossa</taxon>
        <taxon>Placobranchoidea</taxon>
        <taxon>Plakobranchidae</taxon>
        <taxon>Elysia</taxon>
    </lineage>
</organism>
<proteinExistence type="predicted"/>
<sequence length="297" mass="31395">MSASSSLGWRPGDMRFKSPLIGSEDGRIFEGLRIDLCRSSAGGWLEQKGERFEQVAYKQSPESSTRVAMFTYIVHYICAYNLWSGHCALHNQGGRVVVQVFVTLFDCVCHLDASHVTPASQHLTRSSGAQGSPGLSSREVHALVSASDIPSARVPVLVSAAGTLSSHLTSYILHLTAYILQLTQETYRDSVSAQTLVFSASSQTGSAQTPVFSASLQTGSAQTPVFSASSQTGSAQTPVFSASSAQTPVFSASSQTGSAQTPVFSASLQTGSAQTPVFSASSQTGSAQTLVFRFFVQ</sequence>
<comment type="caution">
    <text evidence="1">The sequence shown here is derived from an EMBL/GenBank/DDBJ whole genome shotgun (WGS) entry which is preliminary data.</text>
</comment>
<accession>A0A3S0ZWZ9</accession>
<dbReference type="Proteomes" id="UP000271974">
    <property type="component" value="Unassembled WGS sequence"/>
</dbReference>
<keyword evidence="2" id="KW-1185">Reference proteome</keyword>
<protein>
    <submittedName>
        <fullName evidence="1">Uncharacterized protein</fullName>
    </submittedName>
</protein>
<dbReference type="AlphaFoldDB" id="A0A3S0ZWZ9"/>
<gene>
    <name evidence="1" type="ORF">EGW08_004152</name>
</gene>
<name>A0A3S0ZWZ9_ELYCH</name>
<dbReference type="EMBL" id="RQTK01000093">
    <property type="protein sequence ID" value="RUS88099.1"/>
    <property type="molecule type" value="Genomic_DNA"/>
</dbReference>
<evidence type="ECO:0000313" key="1">
    <source>
        <dbReference type="EMBL" id="RUS88099.1"/>
    </source>
</evidence>
<evidence type="ECO:0000313" key="2">
    <source>
        <dbReference type="Proteomes" id="UP000271974"/>
    </source>
</evidence>